<evidence type="ECO:0000256" key="1">
    <source>
        <dbReference type="ARBA" id="ARBA00004479"/>
    </source>
</evidence>
<keyword evidence="9" id="KW-0325">Glycoprotein</keyword>
<dbReference type="GeneTree" id="ENSGT00390000011262"/>
<proteinExistence type="predicted"/>
<dbReference type="Ensembl" id="ENSOSIT00000028249.1">
    <property type="protein sequence ID" value="ENSOSIP00000026786.1"/>
    <property type="gene ID" value="ENSOSIG00000014090.1"/>
</dbReference>
<evidence type="ECO:0000256" key="9">
    <source>
        <dbReference type="ARBA" id="ARBA00023180"/>
    </source>
</evidence>
<keyword evidence="7" id="KW-1133">Transmembrane helix</keyword>
<feature type="compositionally biased region" description="Polar residues" evidence="12">
    <location>
        <begin position="23"/>
        <end position="35"/>
    </location>
</feature>
<evidence type="ECO:0000256" key="12">
    <source>
        <dbReference type="SAM" id="MobiDB-lite"/>
    </source>
</evidence>
<evidence type="ECO:0000256" key="3">
    <source>
        <dbReference type="ARBA" id="ARBA00022692"/>
    </source>
</evidence>
<evidence type="ECO:0000256" key="6">
    <source>
        <dbReference type="ARBA" id="ARBA00022981"/>
    </source>
</evidence>
<evidence type="ECO:0000313" key="14">
    <source>
        <dbReference type="Proteomes" id="UP000694383"/>
    </source>
</evidence>
<keyword evidence="8" id="KW-0472">Membrane</keyword>
<evidence type="ECO:0000256" key="8">
    <source>
        <dbReference type="ARBA" id="ARBA00023136"/>
    </source>
</evidence>
<keyword evidence="6" id="KW-0730">Sialic acid</keyword>
<dbReference type="InterPro" id="IPR039728">
    <property type="entry name" value="GLG1"/>
</dbReference>
<evidence type="ECO:0000256" key="11">
    <source>
        <dbReference type="PROSITE-ProRule" id="PRU00622"/>
    </source>
</evidence>
<reference evidence="13" key="2">
    <citation type="submission" date="2025-09" db="UniProtKB">
        <authorList>
            <consortium name="Ensembl"/>
        </authorList>
    </citation>
    <scope>IDENTIFICATION</scope>
</reference>
<feature type="repeat" description="Cys-rich GLG1" evidence="11">
    <location>
        <begin position="176"/>
        <end position="236"/>
    </location>
</feature>
<reference evidence="13" key="1">
    <citation type="submission" date="2025-08" db="UniProtKB">
        <authorList>
            <consortium name="Ensembl"/>
        </authorList>
    </citation>
    <scope>IDENTIFICATION</scope>
</reference>
<dbReference type="Pfam" id="PF00839">
    <property type="entry name" value="Cys_rich_FGFR"/>
    <property type="match status" value="4"/>
</dbReference>
<evidence type="ECO:0000313" key="13">
    <source>
        <dbReference type="Ensembl" id="ENSOSIP00000026786.1"/>
    </source>
</evidence>
<dbReference type="GO" id="GO:0017134">
    <property type="term" value="F:fibroblast growth factor binding"/>
    <property type="evidence" value="ECO:0007669"/>
    <property type="project" value="TreeGrafter"/>
</dbReference>
<feature type="compositionally biased region" description="Basic and acidic residues" evidence="12">
    <location>
        <begin position="1"/>
        <end position="12"/>
    </location>
</feature>
<dbReference type="InterPro" id="IPR001893">
    <property type="entry name" value="Cys-rich_GLG1_repeat"/>
</dbReference>
<protein>
    <recommendedName>
        <fullName evidence="2">Golgi apparatus protein 1</fullName>
    </recommendedName>
</protein>
<evidence type="ECO:0000256" key="10">
    <source>
        <dbReference type="ARBA" id="ARBA00024182"/>
    </source>
</evidence>
<keyword evidence="3" id="KW-0812">Transmembrane</keyword>
<dbReference type="InterPro" id="IPR017873">
    <property type="entry name" value="Cys-rich_GLG1_repeat_euk"/>
</dbReference>
<keyword evidence="5" id="KW-0677">Repeat</keyword>
<comment type="subcellular location">
    <subcellularLocation>
        <location evidence="10">Golgi outpost</location>
    </subcellularLocation>
    <subcellularLocation>
        <location evidence="1">Membrane</location>
        <topology evidence="1">Single-pass type I membrane protein</topology>
    </subcellularLocation>
</comment>
<evidence type="ECO:0000256" key="7">
    <source>
        <dbReference type="ARBA" id="ARBA00022989"/>
    </source>
</evidence>
<accession>A0A8C7YG32</accession>
<sequence length="372" mass="42117">MMMFSQRRDDRGGANNRRGSGEEMTSSPLSPNKLGSTLKMKTDGQQTKKLNYKLNLTTDPKFESVALEVCKSTIAEIKECNDEERGRGYLVSCLVDHRGNISEYQCNQYVTKMTSIVFSDYRLICGFMDKCKEDINLLHCGSINVGQKDIHSQGEVIACLEKALVKEAEQQNHIHPIKEECQKAILRVAELSSDDFHLDRHLYFACRDDRERFCLNVQAGEGRVYKCLFNHKFEEAMSEKCRDALTTRQKLISQDYRVSYSLAKACKLDLKKQHCSLDTALPRAREARLSHLLLCLEAAVHRGEPGGISYEIFNCESKSHTTHWPTTHTIKAISPKVISHNPLLSLQYIISGLNGAVSVIDVFSVFNVNTSR</sequence>
<organism evidence="13 14">
    <name type="scientific">Oryzias sinensis</name>
    <name type="common">Chinese medaka</name>
    <dbReference type="NCBI Taxonomy" id="183150"/>
    <lineage>
        <taxon>Eukaryota</taxon>
        <taxon>Metazoa</taxon>
        <taxon>Chordata</taxon>
        <taxon>Craniata</taxon>
        <taxon>Vertebrata</taxon>
        <taxon>Euteleostomi</taxon>
        <taxon>Actinopterygii</taxon>
        <taxon>Neopterygii</taxon>
        <taxon>Teleostei</taxon>
        <taxon>Neoteleostei</taxon>
        <taxon>Acanthomorphata</taxon>
        <taxon>Ovalentaria</taxon>
        <taxon>Atherinomorphae</taxon>
        <taxon>Beloniformes</taxon>
        <taxon>Adrianichthyidae</taxon>
        <taxon>Oryziinae</taxon>
        <taxon>Oryzias</taxon>
    </lineage>
</organism>
<dbReference type="Proteomes" id="UP000694383">
    <property type="component" value="Unplaced"/>
</dbReference>
<feature type="region of interest" description="Disordered" evidence="12">
    <location>
        <begin position="1"/>
        <end position="41"/>
    </location>
</feature>
<dbReference type="GO" id="GO:0000139">
    <property type="term" value="C:Golgi membrane"/>
    <property type="evidence" value="ECO:0007669"/>
    <property type="project" value="InterPro"/>
</dbReference>
<keyword evidence="4" id="KW-0732">Signal</keyword>
<evidence type="ECO:0000256" key="4">
    <source>
        <dbReference type="ARBA" id="ARBA00022729"/>
    </source>
</evidence>
<dbReference type="AlphaFoldDB" id="A0A8C7YG32"/>
<dbReference type="PROSITE" id="PS51289">
    <property type="entry name" value="GLG1_C_RICH"/>
    <property type="match status" value="1"/>
</dbReference>
<dbReference type="PANTHER" id="PTHR11884:SF1">
    <property type="entry name" value="GOLGI APPARATUS PROTEIN 1"/>
    <property type="match status" value="1"/>
</dbReference>
<dbReference type="PANTHER" id="PTHR11884">
    <property type="entry name" value="SELECTIN LIGAND RELATED"/>
    <property type="match status" value="1"/>
</dbReference>
<evidence type="ECO:0000256" key="2">
    <source>
        <dbReference type="ARBA" id="ARBA00018563"/>
    </source>
</evidence>
<name>A0A8C7YG32_9TELE</name>
<keyword evidence="14" id="KW-1185">Reference proteome</keyword>
<evidence type="ECO:0000256" key="5">
    <source>
        <dbReference type="ARBA" id="ARBA00022737"/>
    </source>
</evidence>